<proteinExistence type="predicted"/>
<name>V5SJG4_9HYPH</name>
<gene>
    <name evidence="5" type="ORF">W911_08100</name>
</gene>
<dbReference type="PATRIC" id="fig|1029756.8.peg.1688"/>
<organism evidence="5 6">
    <name type="scientific">Hyphomicrobium nitrativorans NL23</name>
    <dbReference type="NCBI Taxonomy" id="1029756"/>
    <lineage>
        <taxon>Bacteria</taxon>
        <taxon>Pseudomonadati</taxon>
        <taxon>Pseudomonadota</taxon>
        <taxon>Alphaproteobacteria</taxon>
        <taxon>Hyphomicrobiales</taxon>
        <taxon>Hyphomicrobiaceae</taxon>
        <taxon>Hyphomicrobium</taxon>
    </lineage>
</organism>
<dbReference type="InterPro" id="IPR009057">
    <property type="entry name" value="Homeodomain-like_sf"/>
</dbReference>
<dbReference type="InterPro" id="IPR018060">
    <property type="entry name" value="HTH_AraC"/>
</dbReference>
<dbReference type="AlphaFoldDB" id="V5SJG4"/>
<dbReference type="KEGG" id="hni:W911_08100"/>
<dbReference type="RefSeq" id="WP_023787000.1">
    <property type="nucleotide sequence ID" value="NC_022997.1"/>
</dbReference>
<keyword evidence="1" id="KW-0805">Transcription regulation</keyword>
<dbReference type="SMART" id="SM00342">
    <property type="entry name" value="HTH_ARAC"/>
    <property type="match status" value="1"/>
</dbReference>
<dbReference type="HOGENOM" id="CLU_049704_0_1_5"/>
<dbReference type="EMBL" id="CP006912">
    <property type="protein sequence ID" value="AHB50099.1"/>
    <property type="molecule type" value="Genomic_DNA"/>
</dbReference>
<keyword evidence="3" id="KW-0804">Transcription</keyword>
<evidence type="ECO:0000256" key="3">
    <source>
        <dbReference type="ARBA" id="ARBA00023163"/>
    </source>
</evidence>
<dbReference type="PANTHER" id="PTHR46796:SF6">
    <property type="entry name" value="ARAC SUBFAMILY"/>
    <property type="match status" value="1"/>
</dbReference>
<dbReference type="SUPFAM" id="SSF46689">
    <property type="entry name" value="Homeodomain-like"/>
    <property type="match status" value="1"/>
</dbReference>
<keyword evidence="6" id="KW-1185">Reference proteome</keyword>
<feature type="domain" description="HTH araC/xylS-type" evidence="4">
    <location>
        <begin position="222"/>
        <end position="322"/>
    </location>
</feature>
<dbReference type="PANTHER" id="PTHR46796">
    <property type="entry name" value="HTH-TYPE TRANSCRIPTIONAL ACTIVATOR RHAS-RELATED"/>
    <property type="match status" value="1"/>
</dbReference>
<evidence type="ECO:0000256" key="2">
    <source>
        <dbReference type="ARBA" id="ARBA00023125"/>
    </source>
</evidence>
<dbReference type="OrthoDB" id="8004517at2"/>
<dbReference type="STRING" id="1029756.W911_08100"/>
<dbReference type="Proteomes" id="UP000018542">
    <property type="component" value="Chromosome"/>
</dbReference>
<dbReference type="GO" id="GO:0043565">
    <property type="term" value="F:sequence-specific DNA binding"/>
    <property type="evidence" value="ECO:0007669"/>
    <property type="project" value="InterPro"/>
</dbReference>
<sequence length="351" mass="39306">MSRQCQTGTNDRQGVPRSIFSVAHLPQIERFDAWKDSIASIFDVEAEKEIAANFQATLEATLIGPLLFARTETCRQAWSRTPRRIALDGMDHYLIQYFERGGHLDIEGVTHGPEGYIVVFDLSRPLANTTTDFCNFSVLIPRPLLAAQLERPDEMHNLVVTGVVGSLLRNHILTLQALSSSLDIASSDRVSEATIGLVAACLNGVDVDSALRDGSTSYAGIVQIKHFIDGHLHSENLTADWIARQNGVSRSKLYTMFERHGGVAAYIRSRRLQHAFHTLRDPTRRHRSLYDVALEAGYNNDAAFCRAFKNHFELTPGEVRRLRRPRPSAENAIANASRRYEHWLHHLGATA</sequence>
<keyword evidence="2" id="KW-0238">DNA-binding</keyword>
<reference evidence="5 6" key="1">
    <citation type="journal article" date="2014" name="Genome Announc.">
        <title>Complete Genome Sequence of Hyphomicrobium nitrativorans Strain NL23, a Denitrifying Bacterium Isolated from Biofilm of a Methanol-Fed Denitrification System Treating Seawater at the Montreal Biodome.</title>
        <authorList>
            <person name="Martineau C."/>
            <person name="Villeneuve C."/>
            <person name="Mauffrey F."/>
            <person name="Villemur R."/>
        </authorList>
    </citation>
    <scope>NUCLEOTIDE SEQUENCE [LARGE SCALE GENOMIC DNA]</scope>
    <source>
        <strain evidence="5">NL23</strain>
    </source>
</reference>
<dbReference type="InterPro" id="IPR050204">
    <property type="entry name" value="AraC_XylS_family_regulators"/>
</dbReference>
<evidence type="ECO:0000259" key="4">
    <source>
        <dbReference type="PROSITE" id="PS01124"/>
    </source>
</evidence>
<protein>
    <recommendedName>
        <fullName evidence="4">HTH araC/xylS-type domain-containing protein</fullName>
    </recommendedName>
</protein>
<dbReference type="PROSITE" id="PS01124">
    <property type="entry name" value="HTH_ARAC_FAMILY_2"/>
    <property type="match status" value="1"/>
</dbReference>
<evidence type="ECO:0000313" key="5">
    <source>
        <dbReference type="EMBL" id="AHB50099.1"/>
    </source>
</evidence>
<dbReference type="Gene3D" id="1.10.10.60">
    <property type="entry name" value="Homeodomain-like"/>
    <property type="match status" value="1"/>
</dbReference>
<accession>V5SJG4</accession>
<dbReference type="GO" id="GO:0003700">
    <property type="term" value="F:DNA-binding transcription factor activity"/>
    <property type="evidence" value="ECO:0007669"/>
    <property type="project" value="InterPro"/>
</dbReference>
<evidence type="ECO:0000313" key="6">
    <source>
        <dbReference type="Proteomes" id="UP000018542"/>
    </source>
</evidence>
<evidence type="ECO:0000256" key="1">
    <source>
        <dbReference type="ARBA" id="ARBA00023015"/>
    </source>
</evidence>
<dbReference type="Pfam" id="PF12833">
    <property type="entry name" value="HTH_18"/>
    <property type="match status" value="1"/>
</dbReference>